<organism evidence="2 3">
    <name type="scientific">Desulforamulus aeronauticus DSM 10349</name>
    <dbReference type="NCBI Taxonomy" id="1121421"/>
    <lineage>
        <taxon>Bacteria</taxon>
        <taxon>Bacillati</taxon>
        <taxon>Bacillota</taxon>
        <taxon>Clostridia</taxon>
        <taxon>Eubacteriales</taxon>
        <taxon>Peptococcaceae</taxon>
        <taxon>Desulforamulus</taxon>
    </lineage>
</organism>
<name>A0A1M6QC16_9FIRM</name>
<feature type="transmembrane region" description="Helical" evidence="1">
    <location>
        <begin position="5"/>
        <end position="23"/>
    </location>
</feature>
<dbReference type="EMBL" id="FRAR01000008">
    <property type="protein sequence ID" value="SHK17721.1"/>
    <property type="molecule type" value="Genomic_DNA"/>
</dbReference>
<keyword evidence="1" id="KW-0472">Membrane</keyword>
<evidence type="ECO:0000256" key="1">
    <source>
        <dbReference type="SAM" id="Phobius"/>
    </source>
</evidence>
<protein>
    <submittedName>
        <fullName evidence="2">Uncharacterized protein</fullName>
    </submittedName>
</protein>
<feature type="transmembrane region" description="Helical" evidence="1">
    <location>
        <begin position="120"/>
        <end position="138"/>
    </location>
</feature>
<sequence length="159" mass="18893">MKNPIIRFLSYFAYIISIGYIVFKGTEYQKYLEKIKLETYHAYPEMVFLSLFPIFIGILLALPRFFKVLKKQGVWFFDWIKFIAIGLPTLYLAIFPAIYFSPIVSYMPQTFVNSMLMYSMFPQSLSGIIFGYLLINVIDKEFKDTMCVPNERFDFRRKI</sequence>
<accession>A0A1M6QC16</accession>
<dbReference type="OrthoDB" id="1798014at2"/>
<feature type="transmembrane region" description="Helical" evidence="1">
    <location>
        <begin position="74"/>
        <end position="100"/>
    </location>
</feature>
<reference evidence="3" key="1">
    <citation type="submission" date="2016-11" db="EMBL/GenBank/DDBJ databases">
        <authorList>
            <person name="Varghese N."/>
            <person name="Submissions S."/>
        </authorList>
    </citation>
    <scope>NUCLEOTIDE SEQUENCE [LARGE SCALE GENOMIC DNA]</scope>
    <source>
        <strain evidence="3">DSM 10349</strain>
    </source>
</reference>
<dbReference type="RefSeq" id="WP_072911326.1">
    <property type="nucleotide sequence ID" value="NZ_FRAR01000008.1"/>
</dbReference>
<dbReference type="AlphaFoldDB" id="A0A1M6QC16"/>
<evidence type="ECO:0000313" key="2">
    <source>
        <dbReference type="EMBL" id="SHK17721.1"/>
    </source>
</evidence>
<keyword evidence="1" id="KW-0812">Transmembrane</keyword>
<keyword evidence="1" id="KW-1133">Transmembrane helix</keyword>
<dbReference type="STRING" id="1121421.SAMN02745123_00954"/>
<feature type="transmembrane region" description="Helical" evidence="1">
    <location>
        <begin position="43"/>
        <end position="62"/>
    </location>
</feature>
<proteinExistence type="predicted"/>
<dbReference type="Proteomes" id="UP000183997">
    <property type="component" value="Unassembled WGS sequence"/>
</dbReference>
<gene>
    <name evidence="2" type="ORF">SAMN02745123_00954</name>
</gene>
<keyword evidence="3" id="KW-1185">Reference proteome</keyword>
<evidence type="ECO:0000313" key="3">
    <source>
        <dbReference type="Proteomes" id="UP000183997"/>
    </source>
</evidence>